<name>A0A0L7QKY4_9HYME</name>
<sequence>MYITTNKYFVPKHFVVRTFYGKKTCFCWNEDKLSIFAYSRSNDSVPVKVLTAPAPIKTIQSFNDRIFLICTPQGVYKLSRNLEFAVLSKHAIGMGTVFYEVLTPRKKHVYLDNKQKMTNKMLFEISSKEEDENKLCIYPLNVENVEECFRKALVNNDSTIENLCIIGDGQKLLTLINETVQIIYNSIYSIKDIIPVGKDSKIAGLLLLTNIDVIIVMHARDNMVVFEKTCLVTQLQAVCAGFSQLSEHSLWMVYSDKSKLYYAKIHLSTNKVERIEVEDKSFVCLQYYDSKIILGLTEKKQLVEFSTDTVERTLSVKNDTFTNLHFNMLKCATFIMDKIYKGSEELHFFNETLITEENKLKRINLYAHKHKVRLCPKIVINRIANRLFLSASFHDVLPKNCWVVLNVKSEHRSMFCTKEIVDQETIVDIYIPENLTANFSEIAIDLIVVKDEGQPWCLIRNYVINPLFEKGKKTRKRSEKFNFINSKIAMLESLIEKGNVDMKKLSEIKKNVRKEVSVDV</sequence>
<evidence type="ECO:0000313" key="1">
    <source>
        <dbReference type="EMBL" id="KOC59186.1"/>
    </source>
</evidence>
<dbReference type="EMBL" id="KQ414940">
    <property type="protein sequence ID" value="KOC59186.1"/>
    <property type="molecule type" value="Genomic_DNA"/>
</dbReference>
<protein>
    <submittedName>
        <fullName evidence="1">Uncharacterized protein</fullName>
    </submittedName>
</protein>
<reference evidence="1 2" key="1">
    <citation type="submission" date="2015-07" db="EMBL/GenBank/DDBJ databases">
        <title>The genome of Habropoda laboriosa.</title>
        <authorList>
            <person name="Pan H."/>
            <person name="Kapheim K."/>
        </authorList>
    </citation>
    <scope>NUCLEOTIDE SEQUENCE [LARGE SCALE GENOMIC DNA]</scope>
    <source>
        <strain evidence="1">0110345459</strain>
    </source>
</reference>
<evidence type="ECO:0000313" key="2">
    <source>
        <dbReference type="Proteomes" id="UP000053825"/>
    </source>
</evidence>
<keyword evidence="2" id="KW-1185">Reference proteome</keyword>
<organism evidence="1 2">
    <name type="scientific">Habropoda laboriosa</name>
    <dbReference type="NCBI Taxonomy" id="597456"/>
    <lineage>
        <taxon>Eukaryota</taxon>
        <taxon>Metazoa</taxon>
        <taxon>Ecdysozoa</taxon>
        <taxon>Arthropoda</taxon>
        <taxon>Hexapoda</taxon>
        <taxon>Insecta</taxon>
        <taxon>Pterygota</taxon>
        <taxon>Neoptera</taxon>
        <taxon>Endopterygota</taxon>
        <taxon>Hymenoptera</taxon>
        <taxon>Apocrita</taxon>
        <taxon>Aculeata</taxon>
        <taxon>Apoidea</taxon>
        <taxon>Anthophila</taxon>
        <taxon>Apidae</taxon>
        <taxon>Habropoda</taxon>
    </lineage>
</organism>
<accession>A0A0L7QKY4</accession>
<gene>
    <name evidence="1" type="ORF">WH47_11262</name>
</gene>
<dbReference type="AlphaFoldDB" id="A0A0L7QKY4"/>
<dbReference type="Proteomes" id="UP000053825">
    <property type="component" value="Unassembled WGS sequence"/>
</dbReference>
<proteinExistence type="predicted"/>